<keyword evidence="2" id="KW-1185">Reference proteome</keyword>
<accession>A0A1Y1UB13</accession>
<dbReference type="AlphaFoldDB" id="A0A1Y1UB13"/>
<evidence type="ECO:0008006" key="3">
    <source>
        <dbReference type="Google" id="ProtNLM"/>
    </source>
</evidence>
<gene>
    <name evidence="1" type="ORF">BD324DRAFT_130390</name>
</gene>
<evidence type="ECO:0000313" key="1">
    <source>
        <dbReference type="EMBL" id="ORX34734.1"/>
    </source>
</evidence>
<dbReference type="InParanoid" id="A0A1Y1UB13"/>
<reference evidence="1 2" key="1">
    <citation type="submission" date="2017-03" db="EMBL/GenBank/DDBJ databases">
        <title>Widespread Adenine N6-methylation of Active Genes in Fungi.</title>
        <authorList>
            <consortium name="DOE Joint Genome Institute"/>
            <person name="Mondo S.J."/>
            <person name="Dannebaum R.O."/>
            <person name="Kuo R.C."/>
            <person name="Louie K.B."/>
            <person name="Bewick A.J."/>
            <person name="Labutti K."/>
            <person name="Haridas S."/>
            <person name="Kuo A."/>
            <person name="Salamov A."/>
            <person name="Ahrendt S.R."/>
            <person name="Lau R."/>
            <person name="Bowen B.P."/>
            <person name="Lipzen A."/>
            <person name="Sullivan W."/>
            <person name="Andreopoulos W.B."/>
            <person name="Clum A."/>
            <person name="Lindquist E."/>
            <person name="Daum C."/>
            <person name="Northen T.R."/>
            <person name="Ramamoorthy G."/>
            <person name="Schmitz R.J."/>
            <person name="Gryganskyi A."/>
            <person name="Culley D."/>
            <person name="Magnuson J."/>
            <person name="James T.Y."/>
            <person name="O'Malley M.A."/>
            <person name="Stajich J.E."/>
            <person name="Spatafora J.W."/>
            <person name="Visel A."/>
            <person name="Grigoriev I.V."/>
        </authorList>
    </citation>
    <scope>NUCLEOTIDE SEQUENCE [LARGE SCALE GENOMIC DNA]</scope>
    <source>
        <strain evidence="1 2">NRRL Y-17943</strain>
    </source>
</reference>
<protein>
    <recommendedName>
        <fullName evidence="3">BTB domain-containing protein</fullName>
    </recommendedName>
</protein>
<dbReference type="Proteomes" id="UP000193218">
    <property type="component" value="Unassembled WGS sequence"/>
</dbReference>
<sequence length="271" mass="30777">MNEMPISIWQTHAKSGQNDSPPTTITWVTVHCDPAADVVLISCDLVYFRVSGHYLKRSSGFVRDLLSVPFRKRKRSLFGPERANSLPDTREDLGDAPVIELQARSATVRAYISLVYLNATAKIPKQFESILDRYLTCFDQVVEMIDIYRLMQSDDEKWDKKLKAKLYREVPNAPWQAFCYAAHLGDLTMARAAIRCFGRDPSCPPSRLPDVAHQAFADAPADSWWDVIRLRARASTGMTDYWHESRTMDWTEVAELFGPAEVRLQASSSLS</sequence>
<proteinExistence type="predicted"/>
<name>A0A1Y1UB13_9TREE</name>
<evidence type="ECO:0000313" key="2">
    <source>
        <dbReference type="Proteomes" id="UP000193218"/>
    </source>
</evidence>
<dbReference type="EMBL" id="NBSH01000013">
    <property type="protein sequence ID" value="ORX34734.1"/>
    <property type="molecule type" value="Genomic_DNA"/>
</dbReference>
<dbReference type="OrthoDB" id="2563892at2759"/>
<comment type="caution">
    <text evidence="1">The sequence shown here is derived from an EMBL/GenBank/DDBJ whole genome shotgun (WGS) entry which is preliminary data.</text>
</comment>
<dbReference type="RefSeq" id="XP_021868976.1">
    <property type="nucleotide sequence ID" value="XM_022011985.1"/>
</dbReference>
<dbReference type="GeneID" id="33553793"/>
<organism evidence="1 2">
    <name type="scientific">Kockovaella imperatae</name>
    <dbReference type="NCBI Taxonomy" id="4999"/>
    <lineage>
        <taxon>Eukaryota</taxon>
        <taxon>Fungi</taxon>
        <taxon>Dikarya</taxon>
        <taxon>Basidiomycota</taxon>
        <taxon>Agaricomycotina</taxon>
        <taxon>Tremellomycetes</taxon>
        <taxon>Tremellales</taxon>
        <taxon>Cuniculitremaceae</taxon>
        <taxon>Kockovaella</taxon>
    </lineage>
</organism>